<dbReference type="Proteomes" id="UP001597508">
    <property type="component" value="Unassembled WGS sequence"/>
</dbReference>
<name>A0ABW5LUU3_9FLAO</name>
<proteinExistence type="predicted"/>
<gene>
    <name evidence="1" type="ORF">ACFSRZ_09200</name>
</gene>
<keyword evidence="2" id="KW-1185">Reference proteome</keyword>
<evidence type="ECO:0000313" key="1">
    <source>
        <dbReference type="EMBL" id="MFD2567546.1"/>
    </source>
</evidence>
<protein>
    <recommendedName>
        <fullName evidence="3">DUF1570 domain-containing protein</fullName>
    </recommendedName>
</protein>
<organism evidence="1 2">
    <name type="scientific">Pseudotenacibaculum haliotis</name>
    <dbReference type="NCBI Taxonomy" id="1862138"/>
    <lineage>
        <taxon>Bacteria</taxon>
        <taxon>Pseudomonadati</taxon>
        <taxon>Bacteroidota</taxon>
        <taxon>Flavobacteriia</taxon>
        <taxon>Flavobacteriales</taxon>
        <taxon>Flavobacteriaceae</taxon>
        <taxon>Pseudotenacibaculum</taxon>
    </lineage>
</organism>
<evidence type="ECO:0008006" key="3">
    <source>
        <dbReference type="Google" id="ProtNLM"/>
    </source>
</evidence>
<evidence type="ECO:0000313" key="2">
    <source>
        <dbReference type="Proteomes" id="UP001597508"/>
    </source>
</evidence>
<reference evidence="2" key="1">
    <citation type="journal article" date="2019" name="Int. J. Syst. Evol. Microbiol.">
        <title>The Global Catalogue of Microorganisms (GCM) 10K type strain sequencing project: providing services to taxonomists for standard genome sequencing and annotation.</title>
        <authorList>
            <consortium name="The Broad Institute Genomics Platform"/>
            <consortium name="The Broad Institute Genome Sequencing Center for Infectious Disease"/>
            <person name="Wu L."/>
            <person name="Ma J."/>
        </authorList>
    </citation>
    <scope>NUCLEOTIDE SEQUENCE [LARGE SCALE GENOMIC DNA]</scope>
    <source>
        <strain evidence="2">KCTC 52127</strain>
    </source>
</reference>
<sequence length="330" mass="39355">MKALSIFLFIFLFSLSIPSKPSIRYEDKIRIKEAFLIEQQFGEKVWKGFTLPPFPIVLVYDDYEFLINHPKPTDDFIFLENDSFLGVDVYYRKRTFNKHFLATFPAVNGFNCIVIGIPENTNQTSTSWIITLLHERFHQYQYTSKNYYQDTMDLGISNGDQTGMWQLNYPFPYEDKAVIEKYKAYTNALQKAVKELNTPQFKEYYKLFLKARKEFKEVLQPDDYKYFSFQLYQEGMARYTEYAFLETLKKYTPTIEVQTIQDFKAFSNYKDSFLTKHINNITALKLDQQKRVCFYDIGLGEALLINKVNPNWKDQYLLDKFDIEKFYPKN</sequence>
<dbReference type="EMBL" id="JBHULH010000004">
    <property type="protein sequence ID" value="MFD2567546.1"/>
    <property type="molecule type" value="Genomic_DNA"/>
</dbReference>
<dbReference type="RefSeq" id="WP_379666256.1">
    <property type="nucleotide sequence ID" value="NZ_JBHULH010000004.1"/>
</dbReference>
<comment type="caution">
    <text evidence="1">The sequence shown here is derived from an EMBL/GenBank/DDBJ whole genome shotgun (WGS) entry which is preliminary data.</text>
</comment>
<accession>A0ABW5LUU3</accession>